<accession>A0A1B9GJL3</accession>
<evidence type="ECO:0000313" key="2">
    <source>
        <dbReference type="EMBL" id="OCF31284.1"/>
    </source>
</evidence>
<feature type="compositionally biased region" description="Basic and acidic residues" evidence="1">
    <location>
        <begin position="1"/>
        <end position="17"/>
    </location>
</feature>
<reference evidence="3" key="2">
    <citation type="submission" date="2013-12" db="EMBL/GenBank/DDBJ databases">
        <title>Evolution of pathogenesis and genome organization in the Tremellales.</title>
        <authorList>
            <person name="Cuomo C."/>
            <person name="Litvintseva A."/>
            <person name="Heitman J."/>
            <person name="Chen Y."/>
            <person name="Sun S."/>
            <person name="Springer D."/>
            <person name="Dromer F."/>
            <person name="Young S."/>
            <person name="Zeng Q."/>
            <person name="Chapman S."/>
            <person name="Gujja S."/>
            <person name="Saif S."/>
            <person name="Birren B."/>
        </authorList>
    </citation>
    <scope>NUCLEOTIDE SEQUENCE [LARGE SCALE GENOMIC DNA]</scope>
    <source>
        <strain evidence="3">BCC8398</strain>
    </source>
</reference>
<keyword evidence="3" id="KW-1185">Reference proteome</keyword>
<proteinExistence type="predicted"/>
<evidence type="ECO:0000313" key="3">
    <source>
        <dbReference type="Proteomes" id="UP000092666"/>
    </source>
</evidence>
<feature type="region of interest" description="Disordered" evidence="1">
    <location>
        <begin position="1"/>
        <end position="22"/>
    </location>
</feature>
<dbReference type="AlphaFoldDB" id="A0A1B9GJL3"/>
<evidence type="ECO:0000256" key="1">
    <source>
        <dbReference type="SAM" id="MobiDB-lite"/>
    </source>
</evidence>
<name>A0A1B9GJL3_9TREE</name>
<reference evidence="2 3" key="1">
    <citation type="submission" date="2013-07" db="EMBL/GenBank/DDBJ databases">
        <title>The Genome Sequence of Cryptococcus heveanensis BCC8398.</title>
        <authorList>
            <consortium name="The Broad Institute Genome Sequencing Platform"/>
            <person name="Cuomo C."/>
            <person name="Litvintseva A."/>
            <person name="Chen Y."/>
            <person name="Heitman J."/>
            <person name="Sun S."/>
            <person name="Springer D."/>
            <person name="Dromer F."/>
            <person name="Young S.K."/>
            <person name="Zeng Q."/>
            <person name="Gargeya S."/>
            <person name="Fitzgerald M."/>
            <person name="Abouelleil A."/>
            <person name="Alvarado L."/>
            <person name="Berlin A.M."/>
            <person name="Chapman S.B."/>
            <person name="Dewar J."/>
            <person name="Goldberg J."/>
            <person name="Griggs A."/>
            <person name="Gujja S."/>
            <person name="Hansen M."/>
            <person name="Howarth C."/>
            <person name="Imamovic A."/>
            <person name="Larimer J."/>
            <person name="McCowan C."/>
            <person name="Murphy C."/>
            <person name="Pearson M."/>
            <person name="Priest M."/>
            <person name="Roberts A."/>
            <person name="Saif S."/>
            <person name="Shea T."/>
            <person name="Sykes S."/>
            <person name="Wortman J."/>
            <person name="Nusbaum C."/>
            <person name="Birren B."/>
        </authorList>
    </citation>
    <scope>NUCLEOTIDE SEQUENCE [LARGE SCALE GENOMIC DNA]</scope>
    <source>
        <strain evidence="2 3">BCC8398</strain>
    </source>
</reference>
<dbReference type="Proteomes" id="UP000092666">
    <property type="component" value="Unassembled WGS sequence"/>
</dbReference>
<dbReference type="EMBL" id="KV700136">
    <property type="protein sequence ID" value="OCF31284.1"/>
    <property type="molecule type" value="Genomic_DNA"/>
</dbReference>
<organism evidence="2 3">
    <name type="scientific">Kwoniella heveanensis BCC8398</name>
    <dbReference type="NCBI Taxonomy" id="1296120"/>
    <lineage>
        <taxon>Eukaryota</taxon>
        <taxon>Fungi</taxon>
        <taxon>Dikarya</taxon>
        <taxon>Basidiomycota</taxon>
        <taxon>Agaricomycotina</taxon>
        <taxon>Tremellomycetes</taxon>
        <taxon>Tremellales</taxon>
        <taxon>Cryptococcaceae</taxon>
        <taxon>Kwoniella</taxon>
    </lineage>
</organism>
<gene>
    <name evidence="2" type="ORF">I316_07070</name>
</gene>
<sequence>MRRFMKDMLQRGGRTAERSQATSGLMMAPDTNAAYLKSWFDEATETPGEKAGFLSDVATRAIQCGESTEVEAHKFFSMVNEDRNRGLQDLSSGQLTYEQQASMWEQPGSAASQVLDRVLQSAWYTNFDRTRLSNQASGPEVETVTRMFAQPSLEQTMANAAPGAPGLCQGGTRQTSTVAISEFKWATSQAQRDRVRAEIESTCEQLRSRATSTGRSSRALSQFEAALKAESTAATTTEYVKRNLVGFTLNADESYIMDYKTGDEEFDGWLDRIVVRNNEWVSETNPSLKESRRQALDNELDSTSEWFNWTLDP</sequence>
<protein>
    <submittedName>
        <fullName evidence="2">Uncharacterized protein</fullName>
    </submittedName>
</protein>